<dbReference type="GO" id="GO:0016655">
    <property type="term" value="F:oxidoreductase activity, acting on NAD(P)H, quinone or similar compound as acceptor"/>
    <property type="evidence" value="ECO:0007669"/>
    <property type="project" value="InterPro"/>
</dbReference>
<evidence type="ECO:0000256" key="4">
    <source>
        <dbReference type="ARBA" id="ARBA00023027"/>
    </source>
</evidence>
<dbReference type="PANTHER" id="PTHR43741:SF7">
    <property type="entry name" value="FMN-DEPENDENT NADH:QUINONE OXIDOREDUCTASE"/>
    <property type="match status" value="1"/>
</dbReference>
<reference evidence="8 9" key="1">
    <citation type="submission" date="2016-04" db="EMBL/GenBank/DDBJ databases">
        <authorList>
            <person name="Evans L.H."/>
            <person name="Alamgir A."/>
            <person name="Owens N."/>
            <person name="Weber N.D."/>
            <person name="Virtaneva K."/>
            <person name="Barbian K."/>
            <person name="Babar A."/>
            <person name="Rosenke K."/>
        </authorList>
    </citation>
    <scope>NUCLEOTIDE SEQUENCE [LARGE SCALE GENOMIC DNA]</scope>
    <source>
        <strain evidence="8 9">LMa1</strain>
    </source>
</reference>
<protein>
    <recommendedName>
        <fullName evidence="6">FMN dependent NADH:quinone oxidoreductase</fullName>
        <ecNumber evidence="6">1.6.5.-</ecNumber>
    </recommendedName>
    <alternativeName>
        <fullName evidence="6">Azo-dye reductase</fullName>
    </alternativeName>
    <alternativeName>
        <fullName evidence="6">FMN-dependent NADH-azo compound oxidoreductase</fullName>
    </alternativeName>
    <alternativeName>
        <fullName evidence="6">FMN-dependent NADH-azoreductase</fullName>
        <ecNumber evidence="6">1.7.1.17</ecNumber>
    </alternativeName>
</protein>
<dbReference type="EC" id="1.6.5.-" evidence="6"/>
<comment type="function">
    <text evidence="6">Also exhibits azoreductase activity. Catalyzes the reductive cleavage of the azo bond in aromatic azo compounds to the corresponding amines.</text>
</comment>
<dbReference type="GO" id="GO:0009055">
    <property type="term" value="F:electron transfer activity"/>
    <property type="evidence" value="ECO:0007669"/>
    <property type="project" value="UniProtKB-UniRule"/>
</dbReference>
<sequence length="211" mass="23865">MSTLLYVQANPRPVEESKSLTMAREFMKVYRETHPEDKIISVDCYRDKIPLVDEELLRAWEKLARQMPFTDLTPVEQARVSAVNNFTDQFLAADKYVFVTPLWNLGLPPLFKAYIDTIMVAGKTFYYTENGPAGLVKGKKAVHIHARGGFYTQPPMSEMDFGDRYLRAVLSFLGVTDIVSVICEGHEYMPQNAQAMLDAAVEKAGLAAREF</sequence>
<dbReference type="InterPro" id="IPR050104">
    <property type="entry name" value="FMN-dep_NADH:Q_OxRdtase_AzoR1"/>
</dbReference>
<gene>
    <name evidence="6" type="primary">azoR</name>
    <name evidence="8" type="ORF">A6M21_12955</name>
</gene>
<dbReference type="NCBIfam" id="NF010075">
    <property type="entry name" value="PRK13556.1"/>
    <property type="match status" value="1"/>
</dbReference>
<dbReference type="GO" id="GO:0016652">
    <property type="term" value="F:oxidoreductase activity, acting on NAD(P)H as acceptor"/>
    <property type="evidence" value="ECO:0007669"/>
    <property type="project" value="UniProtKB-UniRule"/>
</dbReference>
<dbReference type="RefSeq" id="WP_066669486.1">
    <property type="nucleotide sequence ID" value="NZ_LYVF01000174.1"/>
</dbReference>
<dbReference type="InterPro" id="IPR003680">
    <property type="entry name" value="Flavodoxin_fold"/>
</dbReference>
<feature type="binding site" evidence="6">
    <location>
        <begin position="17"/>
        <end position="19"/>
    </location>
    <ligand>
        <name>FMN</name>
        <dbReference type="ChEBI" id="CHEBI:58210"/>
    </ligand>
</feature>
<evidence type="ECO:0000256" key="1">
    <source>
        <dbReference type="ARBA" id="ARBA00022630"/>
    </source>
</evidence>
<evidence type="ECO:0000256" key="5">
    <source>
        <dbReference type="ARBA" id="ARBA00048542"/>
    </source>
</evidence>
<dbReference type="PANTHER" id="PTHR43741">
    <property type="entry name" value="FMN-DEPENDENT NADH-AZOREDUCTASE 1"/>
    <property type="match status" value="1"/>
</dbReference>
<dbReference type="Proteomes" id="UP000078532">
    <property type="component" value="Unassembled WGS sequence"/>
</dbReference>
<keyword evidence="9" id="KW-1185">Reference proteome</keyword>
<evidence type="ECO:0000313" key="9">
    <source>
        <dbReference type="Proteomes" id="UP000078532"/>
    </source>
</evidence>
<comment type="subunit">
    <text evidence="6">Homodimer.</text>
</comment>
<name>A0A1B7LCW7_9FIRM</name>
<evidence type="ECO:0000256" key="3">
    <source>
        <dbReference type="ARBA" id="ARBA00023002"/>
    </source>
</evidence>
<dbReference type="HAMAP" id="MF_01216">
    <property type="entry name" value="Azoreductase_type1"/>
    <property type="match status" value="1"/>
</dbReference>
<proteinExistence type="inferred from homology"/>
<dbReference type="OrthoDB" id="9805013at2"/>
<evidence type="ECO:0000313" key="8">
    <source>
        <dbReference type="EMBL" id="OAT80750.1"/>
    </source>
</evidence>
<keyword evidence="4 6" id="KW-0520">NAD</keyword>
<keyword evidence="3 6" id="KW-0560">Oxidoreductase</keyword>
<comment type="catalytic activity">
    <reaction evidence="6">
        <text>2 a quinone + NADH + H(+) = 2 a 1,4-benzosemiquinone + NAD(+)</text>
        <dbReference type="Rhea" id="RHEA:65952"/>
        <dbReference type="ChEBI" id="CHEBI:15378"/>
        <dbReference type="ChEBI" id="CHEBI:57540"/>
        <dbReference type="ChEBI" id="CHEBI:57945"/>
        <dbReference type="ChEBI" id="CHEBI:132124"/>
        <dbReference type="ChEBI" id="CHEBI:134225"/>
    </reaction>
</comment>
<dbReference type="AlphaFoldDB" id="A0A1B7LCW7"/>
<comment type="function">
    <text evidence="6">Quinone reductase that provides resistance to thiol-specific stress caused by electrophilic quinones.</text>
</comment>
<comment type="similarity">
    <text evidence="6">Belongs to the azoreductase type 1 family.</text>
</comment>
<keyword evidence="2 6" id="KW-0288">FMN</keyword>
<comment type="caution">
    <text evidence="8">The sequence shown here is derived from an EMBL/GenBank/DDBJ whole genome shotgun (WGS) entry which is preliminary data.</text>
</comment>
<comment type="cofactor">
    <cofactor evidence="6">
        <name>FMN</name>
        <dbReference type="ChEBI" id="CHEBI:58210"/>
    </cofactor>
    <text evidence="6">Binds 1 FMN per subunit.</text>
</comment>
<dbReference type="EMBL" id="LYVF01000174">
    <property type="protein sequence ID" value="OAT80750.1"/>
    <property type="molecule type" value="Genomic_DNA"/>
</dbReference>
<dbReference type="InterPro" id="IPR023048">
    <property type="entry name" value="NADH:quinone_OxRdtase_FMN_depd"/>
</dbReference>
<dbReference type="Pfam" id="PF02525">
    <property type="entry name" value="Flavodoxin_2"/>
    <property type="match status" value="1"/>
</dbReference>
<comment type="caution">
    <text evidence="6">Lacks conserved residue(s) required for the propagation of feature annotation.</text>
</comment>
<dbReference type="InterPro" id="IPR029039">
    <property type="entry name" value="Flavoprotein-like_sf"/>
</dbReference>
<dbReference type="GO" id="GO:0010181">
    <property type="term" value="F:FMN binding"/>
    <property type="evidence" value="ECO:0007669"/>
    <property type="project" value="UniProtKB-UniRule"/>
</dbReference>
<dbReference type="SUPFAM" id="SSF52218">
    <property type="entry name" value="Flavoproteins"/>
    <property type="match status" value="1"/>
</dbReference>
<dbReference type="STRING" id="1838280.A6M21_12955"/>
<feature type="domain" description="Flavodoxin-like fold" evidence="7">
    <location>
        <begin position="3"/>
        <end position="203"/>
    </location>
</feature>
<comment type="catalytic activity">
    <reaction evidence="5">
        <text>N,N-dimethyl-1,4-phenylenediamine + anthranilate + 2 NAD(+) = 2-(4-dimethylaminophenyl)diazenylbenzoate + 2 NADH + 2 H(+)</text>
        <dbReference type="Rhea" id="RHEA:55872"/>
        <dbReference type="ChEBI" id="CHEBI:15378"/>
        <dbReference type="ChEBI" id="CHEBI:15783"/>
        <dbReference type="ChEBI" id="CHEBI:16567"/>
        <dbReference type="ChEBI" id="CHEBI:57540"/>
        <dbReference type="ChEBI" id="CHEBI:57945"/>
        <dbReference type="ChEBI" id="CHEBI:71579"/>
        <dbReference type="EC" id="1.7.1.17"/>
    </reaction>
    <physiologicalReaction direction="right-to-left" evidence="5">
        <dbReference type="Rhea" id="RHEA:55874"/>
    </physiologicalReaction>
</comment>
<accession>A0A1B7LCW7</accession>
<evidence type="ECO:0000256" key="2">
    <source>
        <dbReference type="ARBA" id="ARBA00022643"/>
    </source>
</evidence>
<keyword evidence="1 6" id="KW-0285">Flavoprotein</keyword>
<evidence type="ECO:0000256" key="6">
    <source>
        <dbReference type="HAMAP-Rule" id="MF_01216"/>
    </source>
</evidence>
<dbReference type="EC" id="1.7.1.17" evidence="6"/>
<organism evidence="8 9">
    <name type="scientific">Desulfotomaculum copahuensis</name>
    <dbReference type="NCBI Taxonomy" id="1838280"/>
    <lineage>
        <taxon>Bacteria</taxon>
        <taxon>Bacillati</taxon>
        <taxon>Bacillota</taxon>
        <taxon>Clostridia</taxon>
        <taxon>Eubacteriales</taxon>
        <taxon>Desulfotomaculaceae</taxon>
        <taxon>Desulfotomaculum</taxon>
    </lineage>
</organism>
<evidence type="ECO:0000259" key="7">
    <source>
        <dbReference type="Pfam" id="PF02525"/>
    </source>
</evidence>
<dbReference type="Gene3D" id="3.40.50.360">
    <property type="match status" value="1"/>
</dbReference>